<keyword evidence="2" id="KW-1185">Reference proteome</keyword>
<dbReference type="InterPro" id="IPR036291">
    <property type="entry name" value="NAD(P)-bd_dom_sf"/>
</dbReference>
<name>A0ABT8YR18_9HYPH</name>
<comment type="caution">
    <text evidence="1">The sequence shown here is derived from an EMBL/GenBank/DDBJ whole genome shotgun (WGS) entry which is preliminary data.</text>
</comment>
<protein>
    <submittedName>
        <fullName evidence="1">3-alpha-hydroxysteroid dehydrogenase</fullName>
    </submittedName>
</protein>
<accession>A0ABT8YR18</accession>
<sequence>MLFGKTLVITGVASGIGARTAEMALGMGADVVGIDVRAPANPGPNFLQGDISSPAGI</sequence>
<proteinExistence type="predicted"/>
<dbReference type="EMBL" id="JAUOZU010000015">
    <property type="protein sequence ID" value="MDO6966169.1"/>
    <property type="molecule type" value="Genomic_DNA"/>
</dbReference>
<reference evidence="1" key="1">
    <citation type="journal article" date="2015" name="Int. J. Syst. Evol. Microbiol.">
        <title>Rhizobium alvei sp. nov., isolated from a freshwater river.</title>
        <authorList>
            <person name="Sheu S.Y."/>
            <person name="Huang H.W."/>
            <person name="Young C.C."/>
            <person name="Chen W.M."/>
        </authorList>
    </citation>
    <scope>NUCLEOTIDE SEQUENCE</scope>
    <source>
        <strain evidence="1">TNR-22</strain>
    </source>
</reference>
<organism evidence="1 2">
    <name type="scientific">Rhizobium alvei</name>
    <dbReference type="NCBI Taxonomy" id="1132659"/>
    <lineage>
        <taxon>Bacteria</taxon>
        <taxon>Pseudomonadati</taxon>
        <taxon>Pseudomonadota</taxon>
        <taxon>Alphaproteobacteria</taxon>
        <taxon>Hyphomicrobiales</taxon>
        <taxon>Rhizobiaceae</taxon>
        <taxon>Rhizobium/Agrobacterium group</taxon>
        <taxon>Rhizobium</taxon>
    </lineage>
</organism>
<reference evidence="1" key="2">
    <citation type="submission" date="2023-07" db="EMBL/GenBank/DDBJ databases">
        <authorList>
            <person name="Shen H."/>
        </authorList>
    </citation>
    <scope>NUCLEOTIDE SEQUENCE</scope>
    <source>
        <strain evidence="1">TNR-22</strain>
    </source>
</reference>
<dbReference type="Proteomes" id="UP001174932">
    <property type="component" value="Unassembled WGS sequence"/>
</dbReference>
<dbReference type="Gene3D" id="3.40.50.720">
    <property type="entry name" value="NAD(P)-binding Rossmann-like Domain"/>
    <property type="match status" value="1"/>
</dbReference>
<feature type="non-terminal residue" evidence="1">
    <location>
        <position position="57"/>
    </location>
</feature>
<evidence type="ECO:0000313" key="1">
    <source>
        <dbReference type="EMBL" id="MDO6966169.1"/>
    </source>
</evidence>
<gene>
    <name evidence="1" type="ORF">Q4481_19630</name>
</gene>
<dbReference type="SUPFAM" id="SSF51735">
    <property type="entry name" value="NAD(P)-binding Rossmann-fold domains"/>
    <property type="match status" value="1"/>
</dbReference>
<evidence type="ECO:0000313" key="2">
    <source>
        <dbReference type="Proteomes" id="UP001174932"/>
    </source>
</evidence>